<dbReference type="EMBL" id="JXXE01000300">
    <property type="protein sequence ID" value="KIZ41442.1"/>
    <property type="molecule type" value="Genomic_DNA"/>
</dbReference>
<evidence type="ECO:0000313" key="1">
    <source>
        <dbReference type="EMBL" id="KIZ41442.1"/>
    </source>
</evidence>
<accession>A0A0D7EPQ3</accession>
<sequence>MTSVTPAPFDWNEEVVAIPHQRAITVYVTERLDVVVIRQQGEHGAPDATIEVASRNCIELAATILREAGQHRFRIVELDDDEIVGRDGNRMHIPQAMEGFFDKQ</sequence>
<gene>
    <name evidence="1" type="ORF">OO17_15165</name>
</gene>
<dbReference type="AlphaFoldDB" id="A0A0D7EPQ3"/>
<dbReference type="Proteomes" id="UP000032515">
    <property type="component" value="Unassembled WGS sequence"/>
</dbReference>
<dbReference type="RefSeq" id="WP_044412497.1">
    <property type="nucleotide sequence ID" value="NZ_JXXE01000300.1"/>
</dbReference>
<proteinExistence type="predicted"/>
<dbReference type="PATRIC" id="fig|1076.23.peg.3228"/>
<evidence type="ECO:0000313" key="2">
    <source>
        <dbReference type="Proteomes" id="UP000032515"/>
    </source>
</evidence>
<name>A0A0D7EPQ3_RHOPL</name>
<protein>
    <submittedName>
        <fullName evidence="1">Uncharacterized protein</fullName>
    </submittedName>
</protein>
<organism evidence="1 2">
    <name type="scientific">Rhodopseudomonas palustris</name>
    <dbReference type="NCBI Taxonomy" id="1076"/>
    <lineage>
        <taxon>Bacteria</taxon>
        <taxon>Pseudomonadati</taxon>
        <taxon>Pseudomonadota</taxon>
        <taxon>Alphaproteobacteria</taxon>
        <taxon>Hyphomicrobiales</taxon>
        <taxon>Nitrobacteraceae</taxon>
        <taxon>Rhodopseudomonas</taxon>
    </lineage>
</organism>
<reference evidence="1 2" key="1">
    <citation type="submission" date="2014-11" db="EMBL/GenBank/DDBJ databases">
        <title>Genomics and ecophysiology of heterotrophic nitrogen fixing bacteria isolated from estuarine surface water.</title>
        <authorList>
            <person name="Bentzon-Tilia M."/>
            <person name="Severin I."/>
            <person name="Hansen L.H."/>
            <person name="Riemann L."/>
        </authorList>
    </citation>
    <scope>NUCLEOTIDE SEQUENCE [LARGE SCALE GENOMIC DNA]</scope>
    <source>
        <strain evidence="1 2">BAL398</strain>
    </source>
</reference>
<comment type="caution">
    <text evidence="1">The sequence shown here is derived from an EMBL/GenBank/DDBJ whole genome shotgun (WGS) entry which is preliminary data.</text>
</comment>